<sequence length="692" mass="76595">MVYNYDDSEVFSRKDLVNSRSRLRSQINRDQESASKRAHTMARAIIEAGNRDTQKDPDAGKSQALAYGISNLSAKVLSSLKINVPMFLKQSHNGKQVRATARTNFKSITLNVNTRSFDMNDRDSVIDLMYMIKGLVYHEGGHIMWTLPFPKLQEQAKPMAGTAARSVWPDQTVGRPGVSTSFGDIVLKYAPELFDGLDKGLRSNMYKLHDAWNILEDQRMETAMCTTSPVMAKYFTNIVLNIVITDNVKHVWPYIAGRTYLPKAIRQHIRDQAELHKYASIIPEMNDIIMRYRKSNDVFEMYECVLLFAECLQVWGVNTPTIGGVDGHTFDGDYYEPDTKGVTELPIVPNPDKNDLESPSADNKSLSKEPPTSNEGEPTGALVPKELTDDEVSPSKDKARDVPDDPQSDTSGNGSSAPNPTPSDVFKETLKNVNKELNASVTENELMSFVNEINEANSSSIKPDLSLSKMDTEQIKATDEVTNGMRNVLEHLVVQNEPNWVHYQDEGVLDPTAFAMRQNGDTDYWSGLNGVGANGHDLAVSLLIDTSGSMQGNTSDVSIAAIGIRKACDALGIPCTVTSFNDDVFMVAKADEEIEYPCVRSTGGTSVLNAFRALADQRYNKKNHLAVVLTDGEWFDVEDMRPWGDPGRYFLLVGFNMPVTTLLNKGANQVVVVSEVSELPALVTGALIDYFA</sequence>
<dbReference type="InterPro" id="IPR036465">
    <property type="entry name" value="vWFA_dom_sf"/>
</dbReference>
<feature type="compositionally biased region" description="Polar residues" evidence="1">
    <location>
        <begin position="360"/>
        <end position="376"/>
    </location>
</feature>
<feature type="compositionally biased region" description="Polar residues" evidence="1">
    <location>
        <begin position="408"/>
        <end position="418"/>
    </location>
</feature>
<proteinExistence type="predicted"/>
<accession>A0A6J5N5I1</accession>
<evidence type="ECO:0000256" key="1">
    <source>
        <dbReference type="SAM" id="MobiDB-lite"/>
    </source>
</evidence>
<organism evidence="2">
    <name type="scientific">uncultured Caudovirales phage</name>
    <dbReference type="NCBI Taxonomy" id="2100421"/>
    <lineage>
        <taxon>Viruses</taxon>
        <taxon>Duplodnaviria</taxon>
        <taxon>Heunggongvirae</taxon>
        <taxon>Uroviricota</taxon>
        <taxon>Caudoviricetes</taxon>
        <taxon>Peduoviridae</taxon>
        <taxon>Maltschvirus</taxon>
        <taxon>Maltschvirus maltsch</taxon>
    </lineage>
</organism>
<feature type="region of interest" description="Disordered" evidence="1">
    <location>
        <begin position="340"/>
        <end position="426"/>
    </location>
</feature>
<evidence type="ECO:0000313" key="2">
    <source>
        <dbReference type="EMBL" id="CAB4154339.1"/>
    </source>
</evidence>
<name>A0A6J5N5I1_9CAUD</name>
<protein>
    <submittedName>
        <fullName evidence="2">VWFA domain containing protein</fullName>
    </submittedName>
</protein>
<dbReference type="SUPFAM" id="SSF53300">
    <property type="entry name" value="vWA-like"/>
    <property type="match status" value="1"/>
</dbReference>
<feature type="compositionally biased region" description="Basic and acidic residues" evidence="1">
    <location>
        <begin position="393"/>
        <end position="403"/>
    </location>
</feature>
<gene>
    <name evidence="2" type="ORF">UFOVP629_70</name>
</gene>
<dbReference type="EMBL" id="LR796612">
    <property type="protein sequence ID" value="CAB4154339.1"/>
    <property type="molecule type" value="Genomic_DNA"/>
</dbReference>
<reference evidence="2" key="1">
    <citation type="submission" date="2020-04" db="EMBL/GenBank/DDBJ databases">
        <authorList>
            <person name="Chiriac C."/>
            <person name="Salcher M."/>
            <person name="Ghai R."/>
            <person name="Kavagutti S V."/>
        </authorList>
    </citation>
    <scope>NUCLEOTIDE SEQUENCE</scope>
</reference>